<dbReference type="PANTHER" id="PTHR35535:SF2">
    <property type="entry name" value="DUF306 DOMAIN-CONTAINING PROTEIN"/>
    <property type="match status" value="1"/>
</dbReference>
<feature type="domain" description="DUF306" evidence="2">
    <location>
        <begin position="35"/>
        <end position="130"/>
    </location>
</feature>
<dbReference type="EMBL" id="AMGO01000036">
    <property type="protein sequence ID" value="EKE44076.1"/>
    <property type="molecule type" value="Genomic_DNA"/>
</dbReference>
<evidence type="ECO:0000313" key="4">
    <source>
        <dbReference type="Proteomes" id="UP000006765"/>
    </source>
</evidence>
<evidence type="ECO:0000256" key="1">
    <source>
        <dbReference type="SAM" id="SignalP"/>
    </source>
</evidence>
<dbReference type="OrthoDB" id="7777568at2"/>
<reference evidence="3 4" key="1">
    <citation type="journal article" date="2012" name="J. Bacteriol.">
        <title>Draft Genome Sequence of Oceaniovalibus guishaninsula JLT2003T.</title>
        <authorList>
            <person name="Tang K."/>
            <person name="Liu K."/>
            <person name="Jiao N."/>
        </authorList>
    </citation>
    <scope>NUCLEOTIDE SEQUENCE [LARGE SCALE GENOMIC DNA]</scope>
    <source>
        <strain evidence="3 4">JLT2003</strain>
    </source>
</reference>
<proteinExistence type="predicted"/>
<dbReference type="RefSeq" id="WP_007426744.1">
    <property type="nucleotide sequence ID" value="NZ_AMGO01000036.1"/>
</dbReference>
<evidence type="ECO:0000259" key="2">
    <source>
        <dbReference type="Pfam" id="PF03724"/>
    </source>
</evidence>
<dbReference type="InterPro" id="IPR038670">
    <property type="entry name" value="HslJ-like_sf"/>
</dbReference>
<sequence length="134" mass="13866">MRARNAALSTAIAVTALSACAPEPSVSALVDPGIAYALVSIEGRPFPATATLTFPASDRVAGQGPCNSFDAQQTAPYPFIEIGPLRTTRMACPDIEAEMLYFGALDAVTVVEAAGPQLVLNAPGGPRMVFQAEN</sequence>
<gene>
    <name evidence="3" type="ORF">OCGS_1592</name>
</gene>
<dbReference type="eggNOG" id="COG3187">
    <property type="taxonomic scope" value="Bacteria"/>
</dbReference>
<protein>
    <recommendedName>
        <fullName evidence="2">DUF306 domain-containing protein</fullName>
    </recommendedName>
</protein>
<evidence type="ECO:0000313" key="3">
    <source>
        <dbReference type="EMBL" id="EKE44076.1"/>
    </source>
</evidence>
<dbReference type="InterPro" id="IPR053147">
    <property type="entry name" value="Hsp_HslJ-like"/>
</dbReference>
<dbReference type="InterPro" id="IPR005184">
    <property type="entry name" value="DUF306_Meta_HslJ"/>
</dbReference>
<keyword evidence="1" id="KW-0732">Signal</keyword>
<name>K2GN36_9RHOB</name>
<accession>K2GN36</accession>
<dbReference type="PROSITE" id="PS51257">
    <property type="entry name" value="PROKAR_LIPOPROTEIN"/>
    <property type="match status" value="1"/>
</dbReference>
<organism evidence="3 4">
    <name type="scientific">Oceaniovalibus guishaninsula JLT2003</name>
    <dbReference type="NCBI Taxonomy" id="1231392"/>
    <lineage>
        <taxon>Bacteria</taxon>
        <taxon>Pseudomonadati</taxon>
        <taxon>Pseudomonadota</taxon>
        <taxon>Alphaproteobacteria</taxon>
        <taxon>Rhodobacterales</taxon>
        <taxon>Roseobacteraceae</taxon>
        <taxon>Oceaniovalibus</taxon>
    </lineage>
</organism>
<dbReference type="Pfam" id="PF03724">
    <property type="entry name" value="META"/>
    <property type="match status" value="1"/>
</dbReference>
<comment type="caution">
    <text evidence="3">The sequence shown here is derived from an EMBL/GenBank/DDBJ whole genome shotgun (WGS) entry which is preliminary data.</text>
</comment>
<dbReference type="Proteomes" id="UP000006765">
    <property type="component" value="Unassembled WGS sequence"/>
</dbReference>
<dbReference type="PANTHER" id="PTHR35535">
    <property type="entry name" value="HEAT SHOCK PROTEIN HSLJ"/>
    <property type="match status" value="1"/>
</dbReference>
<dbReference type="STRING" id="1231392.OCGS_1592"/>
<dbReference type="Gene3D" id="2.40.128.270">
    <property type="match status" value="1"/>
</dbReference>
<dbReference type="AlphaFoldDB" id="K2GN36"/>
<feature type="signal peptide" evidence="1">
    <location>
        <begin position="1"/>
        <end position="21"/>
    </location>
</feature>
<feature type="chain" id="PRO_5003857917" description="DUF306 domain-containing protein" evidence="1">
    <location>
        <begin position="22"/>
        <end position="134"/>
    </location>
</feature>
<keyword evidence="4" id="KW-1185">Reference proteome</keyword>